<dbReference type="AlphaFoldDB" id="A0A4D5RB34"/>
<accession>A0A4D5RB34</accession>
<organism evidence="1">
    <name type="scientific">Ixodes scapularis</name>
    <name type="common">Black-legged tick</name>
    <name type="synonym">Deer tick</name>
    <dbReference type="NCBI Taxonomy" id="6945"/>
    <lineage>
        <taxon>Eukaryota</taxon>
        <taxon>Metazoa</taxon>
        <taxon>Ecdysozoa</taxon>
        <taxon>Arthropoda</taxon>
        <taxon>Chelicerata</taxon>
        <taxon>Arachnida</taxon>
        <taxon>Acari</taxon>
        <taxon>Parasitiformes</taxon>
        <taxon>Ixodida</taxon>
        <taxon>Ixodoidea</taxon>
        <taxon>Ixodidae</taxon>
        <taxon>Ixodinae</taxon>
        <taxon>Ixodes</taxon>
    </lineage>
</organism>
<name>A0A4D5RB34_IXOSC</name>
<protein>
    <submittedName>
        <fullName evidence="1">Uncharacterized protein</fullName>
    </submittedName>
</protein>
<dbReference type="EMBL" id="GHJT01000195">
    <property type="protein sequence ID" value="MOY34166.1"/>
    <property type="molecule type" value="Transcribed_RNA"/>
</dbReference>
<reference evidence="1" key="1">
    <citation type="submission" date="2019-04" db="EMBL/GenBank/DDBJ databases">
        <title>An insight into the mialome of Ixodes scapularis.</title>
        <authorList>
            <person name="Ribeiro J.M."/>
            <person name="Mather T.N."/>
            <person name="Karim S."/>
        </authorList>
    </citation>
    <scope>NUCLEOTIDE SEQUENCE</scope>
</reference>
<evidence type="ECO:0000313" key="1">
    <source>
        <dbReference type="EMBL" id="MOY34166.1"/>
    </source>
</evidence>
<sequence>MWALHIVADSLLRGIYTGEISLPFAPQCAHHTATPCLCTEPCRHRHPMRTGKLLLGLRQGLHKRSLPRQRIS</sequence>
<proteinExistence type="predicted"/>